<sequence>MLVLGEQVYHGGVEIGEGVGGKGGDEVVEEGDGLGEWDAAAEGEEAAEEVERKLRGRRGREQAGDGLGEGRERIERRGGRELGGRVGAAVVEERRV</sequence>
<evidence type="ECO:0000313" key="2">
    <source>
        <dbReference type="EMBL" id="JAD66810.1"/>
    </source>
</evidence>
<dbReference type="EMBL" id="GBRH01231085">
    <property type="protein sequence ID" value="JAD66810.1"/>
    <property type="molecule type" value="Transcribed_RNA"/>
</dbReference>
<evidence type="ECO:0000256" key="1">
    <source>
        <dbReference type="SAM" id="MobiDB-lite"/>
    </source>
</evidence>
<reference evidence="2" key="2">
    <citation type="journal article" date="2015" name="Data Brief">
        <title>Shoot transcriptome of the giant reed, Arundo donax.</title>
        <authorList>
            <person name="Barrero R.A."/>
            <person name="Guerrero F.D."/>
            <person name="Moolhuijzen P."/>
            <person name="Goolsby J.A."/>
            <person name="Tidwell J."/>
            <person name="Bellgard S.E."/>
            <person name="Bellgard M.I."/>
        </authorList>
    </citation>
    <scope>NUCLEOTIDE SEQUENCE</scope>
    <source>
        <tissue evidence="2">Shoot tissue taken approximately 20 cm above the soil surface</tissue>
    </source>
</reference>
<dbReference type="AlphaFoldDB" id="A0A0A9C076"/>
<protein>
    <submittedName>
        <fullName evidence="2">Uncharacterized protein</fullName>
    </submittedName>
</protein>
<feature type="compositionally biased region" description="Acidic residues" evidence="1">
    <location>
        <begin position="37"/>
        <end position="48"/>
    </location>
</feature>
<proteinExistence type="predicted"/>
<accession>A0A0A9C076</accession>
<feature type="region of interest" description="Disordered" evidence="1">
    <location>
        <begin position="37"/>
        <end position="78"/>
    </location>
</feature>
<name>A0A0A9C076_ARUDO</name>
<feature type="compositionally biased region" description="Basic and acidic residues" evidence="1">
    <location>
        <begin position="49"/>
        <end position="78"/>
    </location>
</feature>
<organism evidence="2">
    <name type="scientific">Arundo donax</name>
    <name type="common">Giant reed</name>
    <name type="synonym">Donax arundinaceus</name>
    <dbReference type="NCBI Taxonomy" id="35708"/>
    <lineage>
        <taxon>Eukaryota</taxon>
        <taxon>Viridiplantae</taxon>
        <taxon>Streptophyta</taxon>
        <taxon>Embryophyta</taxon>
        <taxon>Tracheophyta</taxon>
        <taxon>Spermatophyta</taxon>
        <taxon>Magnoliopsida</taxon>
        <taxon>Liliopsida</taxon>
        <taxon>Poales</taxon>
        <taxon>Poaceae</taxon>
        <taxon>PACMAD clade</taxon>
        <taxon>Arundinoideae</taxon>
        <taxon>Arundineae</taxon>
        <taxon>Arundo</taxon>
    </lineage>
</organism>
<reference evidence="2" key="1">
    <citation type="submission" date="2014-09" db="EMBL/GenBank/DDBJ databases">
        <authorList>
            <person name="Magalhaes I.L.F."/>
            <person name="Oliveira U."/>
            <person name="Santos F.R."/>
            <person name="Vidigal T.H.D.A."/>
            <person name="Brescovit A.D."/>
            <person name="Santos A.J."/>
        </authorList>
    </citation>
    <scope>NUCLEOTIDE SEQUENCE</scope>
    <source>
        <tissue evidence="2">Shoot tissue taken approximately 20 cm above the soil surface</tissue>
    </source>
</reference>